<protein>
    <submittedName>
        <fullName evidence="1">Uncharacterized protein</fullName>
    </submittedName>
</protein>
<dbReference type="Proteomes" id="UP000228976">
    <property type="component" value="Unassembled WGS sequence"/>
</dbReference>
<evidence type="ECO:0000313" key="2">
    <source>
        <dbReference type="Proteomes" id="UP000228976"/>
    </source>
</evidence>
<proteinExistence type="predicted"/>
<dbReference type="EMBL" id="MWWU01000002">
    <property type="protein sequence ID" value="OZG56438.1"/>
    <property type="molecule type" value="Genomic_DNA"/>
</dbReference>
<reference evidence="1 2" key="1">
    <citation type="journal article" date="2017" name="BMC Genomics">
        <title>Comparative genomic and phylogenomic analyses of the Bifidobacteriaceae family.</title>
        <authorList>
            <person name="Lugli G.A."/>
            <person name="Milani C."/>
            <person name="Turroni F."/>
            <person name="Duranti S."/>
            <person name="Mancabelli L."/>
            <person name="Mangifesta M."/>
            <person name="Ferrario C."/>
            <person name="Modesto M."/>
            <person name="Mattarelli P."/>
            <person name="Jiri K."/>
            <person name="van Sinderen D."/>
            <person name="Ventura M."/>
        </authorList>
    </citation>
    <scope>NUCLEOTIDE SEQUENCE [LARGE SCALE GENOMIC DNA]</scope>
    <source>
        <strain evidence="1 2">LMG 21773</strain>
    </source>
</reference>
<dbReference type="AlphaFoldDB" id="A0A261FBG5"/>
<evidence type="ECO:0000313" key="1">
    <source>
        <dbReference type="EMBL" id="OZG56438.1"/>
    </source>
</evidence>
<organism evidence="1 2">
    <name type="scientific">Aeriscardovia aeriphila</name>
    <dbReference type="NCBI Taxonomy" id="218139"/>
    <lineage>
        <taxon>Bacteria</taxon>
        <taxon>Bacillati</taxon>
        <taxon>Actinomycetota</taxon>
        <taxon>Actinomycetes</taxon>
        <taxon>Bifidobacteriales</taxon>
        <taxon>Bifidobacteriaceae</taxon>
        <taxon>Aeriscardovia</taxon>
    </lineage>
</organism>
<gene>
    <name evidence="1" type="ORF">AEAE_0926</name>
</gene>
<name>A0A261FBG5_9BIFI</name>
<accession>A0A261FBG5</accession>
<keyword evidence="2" id="KW-1185">Reference proteome</keyword>
<comment type="caution">
    <text evidence="1">The sequence shown here is derived from an EMBL/GenBank/DDBJ whole genome shotgun (WGS) entry which is preliminary data.</text>
</comment>
<sequence length="188" mass="21269">MMDDIIKAQPSKRPAYVLVFKRITVRHSWRSSLHSQLISKRIISRKTEDANSHLQPRLKLTLSCEKYQLAIEERAGYCELSSPCILSCISKRPPLREAQPGIPGKTSLALMTSLAQKLTMLLLGHACTTLLDDRSHDGPPIDRSLQLRVNRIVSYNFFPTLGRTRTSQSDNLKNFSRLSASHHSGNCW</sequence>